<evidence type="ECO:0000256" key="4">
    <source>
        <dbReference type="RuleBase" id="RU003719"/>
    </source>
</evidence>
<keyword evidence="8" id="KW-1185">Reference proteome</keyword>
<dbReference type="Pfam" id="PF00389">
    <property type="entry name" value="2-Hacid_dh"/>
    <property type="match status" value="1"/>
</dbReference>
<dbReference type="SUPFAM" id="SSF51735">
    <property type="entry name" value="NAD(P)-binding Rossmann-fold domains"/>
    <property type="match status" value="1"/>
</dbReference>
<comment type="similarity">
    <text evidence="1 4">Belongs to the D-isomer specific 2-hydroxyacid dehydrogenase family.</text>
</comment>
<gene>
    <name evidence="7" type="ORF">WHX56_06005</name>
</gene>
<organism evidence="7 8">
    <name type="scientific">Achromobacter veterisilvae</name>
    <dbReference type="NCBI Taxonomy" id="2069367"/>
    <lineage>
        <taxon>Bacteria</taxon>
        <taxon>Pseudomonadati</taxon>
        <taxon>Pseudomonadota</taxon>
        <taxon>Betaproteobacteria</taxon>
        <taxon>Burkholderiales</taxon>
        <taxon>Alcaligenaceae</taxon>
        <taxon>Achromobacter</taxon>
    </lineage>
</organism>
<dbReference type="InterPro" id="IPR006139">
    <property type="entry name" value="D-isomer_2_OHA_DH_cat_dom"/>
</dbReference>
<evidence type="ECO:0000313" key="8">
    <source>
        <dbReference type="Proteomes" id="UP001456224"/>
    </source>
</evidence>
<dbReference type="InterPro" id="IPR050857">
    <property type="entry name" value="D-2-hydroxyacid_DH"/>
</dbReference>
<accession>A0ABZ2S499</accession>
<dbReference type="Pfam" id="PF02826">
    <property type="entry name" value="2-Hacid_dh_C"/>
    <property type="match status" value="1"/>
</dbReference>
<dbReference type="CDD" id="cd12169">
    <property type="entry name" value="PGDH_like_1"/>
    <property type="match status" value="1"/>
</dbReference>
<sequence length="324" mass="36168">MTRQSIHVAVLDDYQHAARQSADWTALPEHVRVTFHSDHIENPSALEDRLRPYDVVCLMRERTKLDAEMLRNLPNLKLIVTTAMRNAALDIAAAQQLGIVVCGTQAPQNGTPELIWLHILAHARHLEQERSALEQGQWQVTVGRDLHGAALGLVGLGRIGQRVAQVANAFGMQVLAWSPNLTAERAHAAGARFVSKADLFSQADYIVIAMQLRNSTRHLVSEAELSRMKPNAYFINTSRAGLVDESALIQALRESRIAGAGLDVFHTEPLPREHPFRTLPNVLITPHLGYVTRAAYEQFYRETVEDIQAWMAGEPIRELDLAHQ</sequence>
<keyword evidence="3" id="KW-0520">NAD</keyword>
<dbReference type="RefSeq" id="WP_338880728.1">
    <property type="nucleotide sequence ID" value="NZ_CP148753.1"/>
</dbReference>
<evidence type="ECO:0000259" key="5">
    <source>
        <dbReference type="Pfam" id="PF00389"/>
    </source>
</evidence>
<feature type="domain" description="D-isomer specific 2-hydroxyacid dehydrogenase NAD-binding" evidence="6">
    <location>
        <begin position="118"/>
        <end position="289"/>
    </location>
</feature>
<evidence type="ECO:0000256" key="3">
    <source>
        <dbReference type="ARBA" id="ARBA00023027"/>
    </source>
</evidence>
<dbReference type="EMBL" id="CP148753">
    <property type="protein sequence ID" value="WXR75053.1"/>
    <property type="molecule type" value="Genomic_DNA"/>
</dbReference>
<reference evidence="7 8" key="1">
    <citation type="submission" date="2024-03" db="EMBL/GenBank/DDBJ databases">
        <title>Reference genomes for the five species model microbial community.</title>
        <authorList>
            <person name="Padfield D."/>
        </authorList>
    </citation>
    <scope>NUCLEOTIDE SEQUENCE [LARGE SCALE GENOMIC DNA]</scope>
    <source>
        <strain evidence="7 8">AB1</strain>
    </source>
</reference>
<evidence type="ECO:0000259" key="6">
    <source>
        <dbReference type="Pfam" id="PF02826"/>
    </source>
</evidence>
<dbReference type="InterPro" id="IPR006140">
    <property type="entry name" value="D-isomer_DH_NAD-bd"/>
</dbReference>
<dbReference type="InterPro" id="IPR036291">
    <property type="entry name" value="NAD(P)-bd_dom_sf"/>
</dbReference>
<evidence type="ECO:0000256" key="1">
    <source>
        <dbReference type="ARBA" id="ARBA00005854"/>
    </source>
</evidence>
<dbReference type="PANTHER" id="PTHR42789">
    <property type="entry name" value="D-ISOMER SPECIFIC 2-HYDROXYACID DEHYDROGENASE FAMILY PROTEIN (AFU_ORTHOLOGUE AFUA_6G10090)"/>
    <property type="match status" value="1"/>
</dbReference>
<protein>
    <submittedName>
        <fullName evidence="7">D-2-hydroxyacid dehydrogenase family protein</fullName>
    </submittedName>
</protein>
<dbReference type="SUPFAM" id="SSF52283">
    <property type="entry name" value="Formate/glycerate dehydrogenase catalytic domain-like"/>
    <property type="match status" value="1"/>
</dbReference>
<evidence type="ECO:0000313" key="7">
    <source>
        <dbReference type="EMBL" id="WXR75053.1"/>
    </source>
</evidence>
<feature type="domain" description="D-isomer specific 2-hydroxyacid dehydrogenase catalytic" evidence="5">
    <location>
        <begin position="23"/>
        <end position="317"/>
    </location>
</feature>
<name>A0ABZ2S499_9BURK</name>
<proteinExistence type="inferred from homology"/>
<dbReference type="PANTHER" id="PTHR42789:SF1">
    <property type="entry name" value="D-ISOMER SPECIFIC 2-HYDROXYACID DEHYDROGENASE FAMILY PROTEIN (AFU_ORTHOLOGUE AFUA_6G10090)"/>
    <property type="match status" value="1"/>
</dbReference>
<dbReference type="Proteomes" id="UP001456224">
    <property type="component" value="Chromosome"/>
</dbReference>
<evidence type="ECO:0000256" key="2">
    <source>
        <dbReference type="ARBA" id="ARBA00023002"/>
    </source>
</evidence>
<keyword evidence="2 4" id="KW-0560">Oxidoreductase</keyword>
<dbReference type="Gene3D" id="3.40.50.720">
    <property type="entry name" value="NAD(P)-binding Rossmann-like Domain"/>
    <property type="match status" value="2"/>
</dbReference>